<protein>
    <submittedName>
        <fullName evidence="2">Uncharacterized protein</fullName>
    </submittedName>
</protein>
<accession>A0A9W9Z560</accession>
<evidence type="ECO:0000313" key="3">
    <source>
        <dbReference type="Proteomes" id="UP001163046"/>
    </source>
</evidence>
<feature type="region of interest" description="Disordered" evidence="1">
    <location>
        <begin position="1"/>
        <end position="33"/>
    </location>
</feature>
<dbReference type="OrthoDB" id="9971371at2759"/>
<dbReference type="InterPro" id="IPR031365">
    <property type="entry name" value="CMIP6"/>
</dbReference>
<dbReference type="AlphaFoldDB" id="A0A9W9Z560"/>
<dbReference type="PANTHER" id="PTHR35087:SF1">
    <property type="entry name" value="RIKEN CDNA 4930505A04 GENE"/>
    <property type="match status" value="1"/>
</dbReference>
<dbReference type="PANTHER" id="PTHR35087">
    <property type="entry name" value="SIMILAR TO HYPOTHETICAL PROTEIN FLJ40298"/>
    <property type="match status" value="1"/>
</dbReference>
<feature type="compositionally biased region" description="Basic and acidic residues" evidence="1">
    <location>
        <begin position="1"/>
        <end position="11"/>
    </location>
</feature>
<comment type="caution">
    <text evidence="2">The sequence shown here is derived from an EMBL/GenBank/DDBJ whole genome shotgun (WGS) entry which is preliminary data.</text>
</comment>
<gene>
    <name evidence="2" type="ORF">OS493_011156</name>
</gene>
<feature type="compositionally biased region" description="Polar residues" evidence="1">
    <location>
        <begin position="135"/>
        <end position="146"/>
    </location>
</feature>
<evidence type="ECO:0000256" key="1">
    <source>
        <dbReference type="SAM" id="MobiDB-lite"/>
    </source>
</evidence>
<dbReference type="Pfam" id="PF15667">
    <property type="entry name" value="CMIP6"/>
    <property type="match status" value="1"/>
</dbReference>
<evidence type="ECO:0000313" key="2">
    <source>
        <dbReference type="EMBL" id="KAJ7373554.1"/>
    </source>
</evidence>
<reference evidence="2" key="1">
    <citation type="submission" date="2023-01" db="EMBL/GenBank/DDBJ databases">
        <title>Genome assembly of the deep-sea coral Lophelia pertusa.</title>
        <authorList>
            <person name="Herrera S."/>
            <person name="Cordes E."/>
        </authorList>
    </citation>
    <scope>NUCLEOTIDE SEQUENCE</scope>
    <source>
        <strain evidence="2">USNM1676648</strain>
        <tissue evidence="2">Polyp</tissue>
    </source>
</reference>
<dbReference type="Proteomes" id="UP001163046">
    <property type="component" value="Unassembled WGS sequence"/>
</dbReference>
<feature type="region of interest" description="Disordered" evidence="1">
    <location>
        <begin position="135"/>
        <end position="168"/>
    </location>
</feature>
<name>A0A9W9Z560_9CNID</name>
<feature type="compositionally biased region" description="Basic and acidic residues" evidence="1">
    <location>
        <begin position="22"/>
        <end position="33"/>
    </location>
</feature>
<dbReference type="EMBL" id="MU826830">
    <property type="protein sequence ID" value="KAJ7373554.1"/>
    <property type="molecule type" value="Genomic_DNA"/>
</dbReference>
<sequence>MVADELPEKTTKVPRYSLDSTARSDYRAPPFPHERLTRYSSNLAMQVTPTAAKLVPQGAHKTGSKMPKVERISYEHQFNSRLDPSQPVRGRRHGSFIWKVVSDIGKQKRKNSKPVEYAYIADESADTLTAQVTGENNAEIGQTAELNESAETHPSPDDQPASNLSYLK</sequence>
<proteinExistence type="predicted"/>
<organism evidence="2 3">
    <name type="scientific">Desmophyllum pertusum</name>
    <dbReference type="NCBI Taxonomy" id="174260"/>
    <lineage>
        <taxon>Eukaryota</taxon>
        <taxon>Metazoa</taxon>
        <taxon>Cnidaria</taxon>
        <taxon>Anthozoa</taxon>
        <taxon>Hexacorallia</taxon>
        <taxon>Scleractinia</taxon>
        <taxon>Caryophylliina</taxon>
        <taxon>Caryophylliidae</taxon>
        <taxon>Desmophyllum</taxon>
    </lineage>
</organism>
<keyword evidence="3" id="KW-1185">Reference proteome</keyword>